<sequence length="33" mass="3653">MPSMDLRLVNTMAWHCALSVATAIRGEPMEYGT</sequence>
<gene>
    <name evidence="1" type="ORF">PC117_g7499</name>
</gene>
<protein>
    <submittedName>
        <fullName evidence="1">Uncharacterized protein</fullName>
    </submittedName>
</protein>
<evidence type="ECO:0000313" key="2">
    <source>
        <dbReference type="Proteomes" id="UP000736787"/>
    </source>
</evidence>
<proteinExistence type="predicted"/>
<dbReference type="Proteomes" id="UP000736787">
    <property type="component" value="Unassembled WGS sequence"/>
</dbReference>
<organism evidence="1 2">
    <name type="scientific">Phytophthora cactorum</name>
    <dbReference type="NCBI Taxonomy" id="29920"/>
    <lineage>
        <taxon>Eukaryota</taxon>
        <taxon>Sar</taxon>
        <taxon>Stramenopiles</taxon>
        <taxon>Oomycota</taxon>
        <taxon>Peronosporomycetes</taxon>
        <taxon>Peronosporales</taxon>
        <taxon>Peronosporaceae</taxon>
        <taxon>Phytophthora</taxon>
    </lineage>
</organism>
<accession>A0A8T1DZZ9</accession>
<name>A0A8T1DZZ9_9STRA</name>
<dbReference type="AlphaFoldDB" id="A0A8T1DZZ9"/>
<reference evidence="1" key="1">
    <citation type="submission" date="2018-10" db="EMBL/GenBank/DDBJ databases">
        <title>Effector identification in a new, highly contiguous assembly of the strawberry crown rot pathogen Phytophthora cactorum.</title>
        <authorList>
            <person name="Armitage A.D."/>
            <person name="Nellist C.F."/>
            <person name="Bates H."/>
            <person name="Vickerstaff R.J."/>
            <person name="Harrison R.J."/>
        </authorList>
    </citation>
    <scope>NUCLEOTIDE SEQUENCE</scope>
    <source>
        <strain evidence="1">4040</strain>
    </source>
</reference>
<comment type="caution">
    <text evidence="1">The sequence shown here is derived from an EMBL/GenBank/DDBJ whole genome shotgun (WGS) entry which is preliminary data.</text>
</comment>
<dbReference type="EMBL" id="RCMK01000154">
    <property type="protein sequence ID" value="KAG2946566.1"/>
    <property type="molecule type" value="Genomic_DNA"/>
</dbReference>
<evidence type="ECO:0000313" key="1">
    <source>
        <dbReference type="EMBL" id="KAG2946566.1"/>
    </source>
</evidence>